<gene>
    <name evidence="1" type="ORF">NCGR_LOCUS6449</name>
</gene>
<proteinExistence type="predicted"/>
<dbReference type="EMBL" id="CAJGYO010000002">
    <property type="protein sequence ID" value="CAD6210358.1"/>
    <property type="molecule type" value="Genomic_DNA"/>
</dbReference>
<dbReference type="Proteomes" id="UP000604825">
    <property type="component" value="Unassembled WGS sequence"/>
</dbReference>
<protein>
    <submittedName>
        <fullName evidence="1">Uncharacterized protein</fullName>
    </submittedName>
</protein>
<evidence type="ECO:0000313" key="1">
    <source>
        <dbReference type="EMBL" id="CAD6210358.1"/>
    </source>
</evidence>
<sequence>MEALNEKKRQDEEFSVQKCLDEVDSMVGLTTDGKSYALDIFKTEINREIFMKTKTKLFALFGSSARLELLVEAMYDLIRKMQTQCLCEKLMQRSFFFRKTDYEKELNHILL</sequence>
<reference evidence="1" key="1">
    <citation type="submission" date="2020-10" db="EMBL/GenBank/DDBJ databases">
        <authorList>
            <person name="Han B."/>
            <person name="Lu T."/>
            <person name="Zhao Q."/>
            <person name="Huang X."/>
            <person name="Zhao Y."/>
        </authorList>
    </citation>
    <scope>NUCLEOTIDE SEQUENCE</scope>
</reference>
<name>A0A811MN95_9POAL</name>
<accession>A0A811MN95</accession>
<dbReference type="OrthoDB" id="690950at2759"/>
<evidence type="ECO:0000313" key="2">
    <source>
        <dbReference type="Proteomes" id="UP000604825"/>
    </source>
</evidence>
<keyword evidence="2" id="KW-1185">Reference proteome</keyword>
<dbReference type="PANTHER" id="PTHR34395:SF5">
    <property type="entry name" value="DIHYDRONEOPTERIN ALDOLASE_EPIMERASE DOMAIN-CONTAINING PROTEIN"/>
    <property type="match status" value="1"/>
</dbReference>
<dbReference type="PANTHER" id="PTHR34395">
    <property type="entry name" value="OS11G0427500 PROTEIN"/>
    <property type="match status" value="1"/>
</dbReference>
<comment type="caution">
    <text evidence="1">The sequence shown here is derived from an EMBL/GenBank/DDBJ whole genome shotgun (WGS) entry which is preliminary data.</text>
</comment>
<organism evidence="1 2">
    <name type="scientific">Miscanthus lutarioriparius</name>
    <dbReference type="NCBI Taxonomy" id="422564"/>
    <lineage>
        <taxon>Eukaryota</taxon>
        <taxon>Viridiplantae</taxon>
        <taxon>Streptophyta</taxon>
        <taxon>Embryophyta</taxon>
        <taxon>Tracheophyta</taxon>
        <taxon>Spermatophyta</taxon>
        <taxon>Magnoliopsida</taxon>
        <taxon>Liliopsida</taxon>
        <taxon>Poales</taxon>
        <taxon>Poaceae</taxon>
        <taxon>PACMAD clade</taxon>
        <taxon>Panicoideae</taxon>
        <taxon>Andropogonodae</taxon>
        <taxon>Andropogoneae</taxon>
        <taxon>Saccharinae</taxon>
        <taxon>Miscanthus</taxon>
    </lineage>
</organism>
<dbReference type="AlphaFoldDB" id="A0A811MN95"/>